<gene>
    <name evidence="8" type="ORF">GT019_12425</name>
</gene>
<dbReference type="Pfam" id="PF06580">
    <property type="entry name" value="His_kinase"/>
    <property type="match status" value="1"/>
</dbReference>
<dbReference type="Proteomes" id="UP000665561">
    <property type="component" value="Unassembled WGS sequence"/>
</dbReference>
<reference evidence="8 9" key="1">
    <citation type="submission" date="2020-01" db="EMBL/GenBank/DDBJ databases">
        <title>Paenibacillus soybeanensis sp. nov. isolated from the nodules of soybean (Glycine max(L.) Merr).</title>
        <authorList>
            <person name="Wang H."/>
        </authorList>
    </citation>
    <scope>NUCLEOTIDE SEQUENCE [LARGE SCALE GENOMIC DNA]</scope>
    <source>
        <strain evidence="8 9">T1</strain>
    </source>
</reference>
<keyword evidence="9" id="KW-1185">Reference proteome</keyword>
<dbReference type="Pfam" id="PF00672">
    <property type="entry name" value="HAMP"/>
    <property type="match status" value="1"/>
</dbReference>
<dbReference type="PANTHER" id="PTHR34220">
    <property type="entry name" value="SENSOR HISTIDINE KINASE YPDA"/>
    <property type="match status" value="1"/>
</dbReference>
<dbReference type="EMBL" id="JAAAMV010000008">
    <property type="protein sequence ID" value="NBD24680.1"/>
    <property type="molecule type" value="Genomic_DNA"/>
</dbReference>
<dbReference type="Gene3D" id="6.10.340.10">
    <property type="match status" value="1"/>
</dbReference>
<keyword evidence="3" id="KW-0597">Phosphoprotein</keyword>
<feature type="domain" description="HAMP" evidence="7">
    <location>
        <begin position="337"/>
        <end position="389"/>
    </location>
</feature>
<evidence type="ECO:0000256" key="3">
    <source>
        <dbReference type="ARBA" id="ARBA00022553"/>
    </source>
</evidence>
<keyword evidence="5" id="KW-0418">Kinase</keyword>
<dbReference type="InterPro" id="IPR003660">
    <property type="entry name" value="HAMP_dom"/>
</dbReference>
<comment type="caution">
    <text evidence="8">The sequence shown here is derived from an EMBL/GenBank/DDBJ whole genome shotgun (WGS) entry which is preliminary data.</text>
</comment>
<dbReference type="InterPro" id="IPR003594">
    <property type="entry name" value="HATPase_dom"/>
</dbReference>
<evidence type="ECO:0000259" key="7">
    <source>
        <dbReference type="PROSITE" id="PS50885"/>
    </source>
</evidence>
<dbReference type="Gene3D" id="3.30.565.10">
    <property type="entry name" value="Histidine kinase-like ATPase, C-terminal domain"/>
    <property type="match status" value="1"/>
</dbReference>
<evidence type="ECO:0000256" key="6">
    <source>
        <dbReference type="ARBA" id="ARBA00023136"/>
    </source>
</evidence>
<evidence type="ECO:0000313" key="8">
    <source>
        <dbReference type="EMBL" id="NBD24680.1"/>
    </source>
</evidence>
<dbReference type="PROSITE" id="PS50885">
    <property type="entry name" value="HAMP"/>
    <property type="match status" value="1"/>
</dbReference>
<name>A0ABW9XPY1_9BACL</name>
<keyword evidence="6" id="KW-0472">Membrane</keyword>
<sequence length="614" mass="68890">MRKPWKNSFKVKLLLGISAIILCTFTMAGVVSYRTHLRLFEDEVSGRYVKASEQAMAQLDLRLRELTRISSYVVFNPTIERNVTKLSRDRNVAPADRYAMQSQISTELGQVKFDAPQVLSLYLFDLTGRNYYYGLMRESVESIEGDAFRDILGKVQASGGEMVWMNKRLPSHIEKSGYRDVIIAAQWMRSKFIIESDSEQLDAGYAAEGEGGMYGMMVMVIDQYFLARSFREIIGTDGAGSVYLFDRHDNLLYTNDERTGAVEAAALRQSSADGIEKAGGASYYVTTHESPESGFTLVSRISMADFLKKSQLILKISLLSGGVSVLLSAVLIFLLSHRLLRPLRELVPAMKTMREGKFDIRVEPRSSDELGLIADSFNAMAANVSSLIKEVYLRQIGEREAELKALQAQLNPHFLYNTLNGLYWKLYLQDDRDTAGLVSSLSGLLKYSLERVRTRTTLRQEMEQIRQYLHIQEAFVSSGFVARIEMDEEVADCLTLRLFLQPIVENVFVHAFRDSGSEPKALLIRAYRLDAWLKLEIADNGCGMSAEEIGRILSDEPADGRMPLGVRSVMRRIDLMYGPPCRLDIESVPGAGTTVHLLLPFETAGADQEGEADA</sequence>
<dbReference type="SMART" id="SM00387">
    <property type="entry name" value="HATPase_c"/>
    <property type="match status" value="1"/>
</dbReference>
<evidence type="ECO:0000256" key="5">
    <source>
        <dbReference type="ARBA" id="ARBA00022777"/>
    </source>
</evidence>
<accession>A0ABW9XPY1</accession>
<keyword evidence="2" id="KW-1003">Cell membrane</keyword>
<dbReference type="InterPro" id="IPR010559">
    <property type="entry name" value="Sig_transdc_His_kin_internal"/>
</dbReference>
<dbReference type="InterPro" id="IPR050640">
    <property type="entry name" value="Bact_2-comp_sensor_kinase"/>
</dbReference>
<evidence type="ECO:0000256" key="4">
    <source>
        <dbReference type="ARBA" id="ARBA00022679"/>
    </source>
</evidence>
<dbReference type="RefSeq" id="WP_161743497.1">
    <property type="nucleotide sequence ID" value="NZ_JAAAMV010000008.1"/>
</dbReference>
<keyword evidence="4" id="KW-0808">Transferase</keyword>
<dbReference type="SUPFAM" id="SSF158472">
    <property type="entry name" value="HAMP domain-like"/>
    <property type="match status" value="1"/>
</dbReference>
<organism evidence="8 9">
    <name type="scientific">Paenibacillus glycinis</name>
    <dbReference type="NCBI Taxonomy" id="2697035"/>
    <lineage>
        <taxon>Bacteria</taxon>
        <taxon>Bacillati</taxon>
        <taxon>Bacillota</taxon>
        <taxon>Bacilli</taxon>
        <taxon>Bacillales</taxon>
        <taxon>Paenibacillaceae</taxon>
        <taxon>Paenibacillus</taxon>
    </lineage>
</organism>
<proteinExistence type="predicted"/>
<dbReference type="SMART" id="SM00304">
    <property type="entry name" value="HAMP"/>
    <property type="match status" value="1"/>
</dbReference>
<evidence type="ECO:0000256" key="1">
    <source>
        <dbReference type="ARBA" id="ARBA00004651"/>
    </source>
</evidence>
<dbReference type="SUPFAM" id="SSF55874">
    <property type="entry name" value="ATPase domain of HSP90 chaperone/DNA topoisomerase II/histidine kinase"/>
    <property type="match status" value="1"/>
</dbReference>
<evidence type="ECO:0000313" key="9">
    <source>
        <dbReference type="Proteomes" id="UP000665561"/>
    </source>
</evidence>
<dbReference type="InterPro" id="IPR036890">
    <property type="entry name" value="HATPase_C_sf"/>
</dbReference>
<dbReference type="Pfam" id="PF02518">
    <property type="entry name" value="HATPase_c"/>
    <property type="match status" value="1"/>
</dbReference>
<evidence type="ECO:0000256" key="2">
    <source>
        <dbReference type="ARBA" id="ARBA00022475"/>
    </source>
</evidence>
<comment type="subcellular location">
    <subcellularLocation>
        <location evidence="1">Cell membrane</location>
        <topology evidence="1">Multi-pass membrane protein</topology>
    </subcellularLocation>
</comment>
<dbReference type="CDD" id="cd06225">
    <property type="entry name" value="HAMP"/>
    <property type="match status" value="1"/>
</dbReference>
<protein>
    <submittedName>
        <fullName evidence="8">HAMP domain-containing protein</fullName>
    </submittedName>
</protein>
<dbReference type="PANTHER" id="PTHR34220:SF7">
    <property type="entry name" value="SENSOR HISTIDINE KINASE YPDA"/>
    <property type="match status" value="1"/>
</dbReference>